<feature type="domain" description="SHSP" evidence="3">
    <location>
        <begin position="32"/>
        <end position="145"/>
    </location>
</feature>
<name>A0A401U568_9BACT</name>
<comment type="caution">
    <text evidence="4">The sequence shown here is derived from an EMBL/GenBank/DDBJ whole genome shotgun (WGS) entry which is preliminary data.</text>
</comment>
<dbReference type="OrthoDB" id="9814487at2"/>
<evidence type="ECO:0000256" key="1">
    <source>
        <dbReference type="PROSITE-ProRule" id="PRU00285"/>
    </source>
</evidence>
<comment type="similarity">
    <text evidence="1 2">Belongs to the small heat shock protein (HSP20) family.</text>
</comment>
<dbReference type="InterPro" id="IPR002068">
    <property type="entry name" value="A-crystallin/Hsp20_dom"/>
</dbReference>
<dbReference type="PANTHER" id="PTHR11527">
    <property type="entry name" value="HEAT-SHOCK PROTEIN 20 FAMILY MEMBER"/>
    <property type="match status" value="1"/>
</dbReference>
<dbReference type="SUPFAM" id="SSF49764">
    <property type="entry name" value="HSP20-like chaperones"/>
    <property type="match status" value="1"/>
</dbReference>
<evidence type="ECO:0000313" key="4">
    <source>
        <dbReference type="EMBL" id="GCC50051.1"/>
    </source>
</evidence>
<dbReference type="EMBL" id="BHXQ01000001">
    <property type="protein sequence ID" value="GCC50051.1"/>
    <property type="molecule type" value="Genomic_DNA"/>
</dbReference>
<dbReference type="InterPro" id="IPR008978">
    <property type="entry name" value="HSP20-like_chaperone"/>
</dbReference>
<dbReference type="AlphaFoldDB" id="A0A401U568"/>
<reference evidence="4 5" key="1">
    <citation type="submission" date="2018-11" db="EMBL/GenBank/DDBJ databases">
        <title>Chryseotalea sanarue gen. nov., sp., nov., a member of the family Cytophagaceae, isolated from a brackish lake in Hamamatsu Japan.</title>
        <authorList>
            <person name="Maejima Y."/>
            <person name="Iino T."/>
            <person name="Muraguchi Y."/>
            <person name="Fukuda K."/>
            <person name="Ohkuma M."/>
            <person name="Moriuchi R."/>
            <person name="Dohra H."/>
            <person name="Kimbara K."/>
            <person name="Shintani M."/>
        </authorList>
    </citation>
    <scope>NUCLEOTIDE SEQUENCE [LARGE SCALE GENOMIC DNA]</scope>
    <source>
        <strain evidence="4 5">Ys</strain>
    </source>
</reference>
<evidence type="ECO:0000256" key="2">
    <source>
        <dbReference type="RuleBase" id="RU003616"/>
    </source>
</evidence>
<accession>A0A401U568</accession>
<dbReference type="Pfam" id="PF00011">
    <property type="entry name" value="HSP20"/>
    <property type="match status" value="1"/>
</dbReference>
<dbReference type="PROSITE" id="PS01031">
    <property type="entry name" value="SHSP"/>
    <property type="match status" value="1"/>
</dbReference>
<dbReference type="Proteomes" id="UP000288227">
    <property type="component" value="Unassembled WGS sequence"/>
</dbReference>
<gene>
    <name evidence="4" type="ORF">SanaruYs_02660</name>
</gene>
<protein>
    <submittedName>
        <fullName evidence="4">Hsp20/alpha crystallin family protein</fullName>
    </submittedName>
</protein>
<keyword evidence="5" id="KW-1185">Reference proteome</keyword>
<sequence>MSLIKKTDWPSLMNGSLLSDFFDNDRFFDADWLRKQSVPAVNVKETEKTFEIEMAAPGLTKKDFHISVDNGLLTISSEKQEEKEEKDKNYTRKEFSYSSFSRSFTLPENINEEDVKAYYEDGILKLHVAKKMIGTTKPKKAIEVR</sequence>
<organism evidence="4 5">
    <name type="scientific">Chryseotalea sanaruensis</name>
    <dbReference type="NCBI Taxonomy" id="2482724"/>
    <lineage>
        <taxon>Bacteria</taxon>
        <taxon>Pseudomonadati</taxon>
        <taxon>Bacteroidota</taxon>
        <taxon>Cytophagia</taxon>
        <taxon>Cytophagales</taxon>
        <taxon>Chryseotaleaceae</taxon>
        <taxon>Chryseotalea</taxon>
    </lineage>
</organism>
<evidence type="ECO:0000259" key="3">
    <source>
        <dbReference type="PROSITE" id="PS01031"/>
    </source>
</evidence>
<dbReference type="InterPro" id="IPR031107">
    <property type="entry name" value="Small_HSP"/>
</dbReference>
<evidence type="ECO:0000313" key="5">
    <source>
        <dbReference type="Proteomes" id="UP000288227"/>
    </source>
</evidence>
<proteinExistence type="inferred from homology"/>
<dbReference type="CDD" id="cd06464">
    <property type="entry name" value="ACD_sHsps-like"/>
    <property type="match status" value="1"/>
</dbReference>
<dbReference type="RefSeq" id="WP_127120709.1">
    <property type="nucleotide sequence ID" value="NZ_BHXQ01000001.1"/>
</dbReference>
<dbReference type="Gene3D" id="2.60.40.790">
    <property type="match status" value="1"/>
</dbReference>